<evidence type="ECO:0000256" key="6">
    <source>
        <dbReference type="ARBA" id="ARBA00023136"/>
    </source>
</evidence>
<evidence type="ECO:0000256" key="2">
    <source>
        <dbReference type="ARBA" id="ARBA00022448"/>
    </source>
</evidence>
<dbReference type="FunCoup" id="A0A259U202">
    <property type="interactions" value="71"/>
</dbReference>
<feature type="transmembrane region" description="Helical" evidence="7">
    <location>
        <begin position="53"/>
        <end position="82"/>
    </location>
</feature>
<comment type="caution">
    <text evidence="8">The sequence shown here is derived from an EMBL/GenBank/DDBJ whole genome shotgun (WGS) entry which is preliminary data.</text>
</comment>
<dbReference type="NCBIfam" id="TIGR00797">
    <property type="entry name" value="matE"/>
    <property type="match status" value="1"/>
</dbReference>
<reference evidence="8 9" key="1">
    <citation type="submission" date="2016-11" db="EMBL/GenBank/DDBJ databases">
        <title>Study of marine rhodopsin-containing bacteria.</title>
        <authorList>
            <person name="Yoshizawa S."/>
            <person name="Kumagai Y."/>
            <person name="Kogure K."/>
        </authorList>
    </citation>
    <scope>NUCLEOTIDE SEQUENCE [LARGE SCALE GENOMIC DNA]</scope>
    <source>
        <strain evidence="8 9">SG-29</strain>
    </source>
</reference>
<feature type="transmembrane region" description="Helical" evidence="7">
    <location>
        <begin position="328"/>
        <end position="349"/>
    </location>
</feature>
<dbReference type="PANTHER" id="PTHR43549">
    <property type="entry name" value="MULTIDRUG RESISTANCE PROTEIN YPNP-RELATED"/>
    <property type="match status" value="1"/>
</dbReference>
<dbReference type="RefSeq" id="WP_218827665.1">
    <property type="nucleotide sequence ID" value="NZ_MQWB01000001.1"/>
</dbReference>
<evidence type="ECO:0000313" key="9">
    <source>
        <dbReference type="Proteomes" id="UP000216446"/>
    </source>
</evidence>
<evidence type="ECO:0000256" key="7">
    <source>
        <dbReference type="SAM" id="Phobius"/>
    </source>
</evidence>
<comment type="subcellular location">
    <subcellularLocation>
        <location evidence="1">Cell membrane</location>
        <topology evidence="1">Multi-pass membrane protein</topology>
    </subcellularLocation>
</comment>
<keyword evidence="4 7" id="KW-0812">Transmembrane</keyword>
<protein>
    <submittedName>
        <fullName evidence="8">MATE family efflux transporter</fullName>
    </submittedName>
</protein>
<dbReference type="Proteomes" id="UP000216446">
    <property type="component" value="Unassembled WGS sequence"/>
</dbReference>
<keyword evidence="5 7" id="KW-1133">Transmembrane helix</keyword>
<keyword evidence="9" id="KW-1185">Reference proteome</keyword>
<dbReference type="GO" id="GO:0005886">
    <property type="term" value="C:plasma membrane"/>
    <property type="evidence" value="ECO:0007669"/>
    <property type="project" value="UniProtKB-SubCell"/>
</dbReference>
<keyword evidence="6 7" id="KW-0472">Membrane</keyword>
<dbReference type="Pfam" id="PF01554">
    <property type="entry name" value="MatE"/>
    <property type="match status" value="2"/>
</dbReference>
<dbReference type="InterPro" id="IPR048279">
    <property type="entry name" value="MdtK-like"/>
</dbReference>
<dbReference type="EMBL" id="MQWB01000001">
    <property type="protein sequence ID" value="OZC03867.1"/>
    <property type="molecule type" value="Genomic_DNA"/>
</dbReference>
<feature type="transmembrane region" description="Helical" evidence="7">
    <location>
        <begin position="102"/>
        <end position="120"/>
    </location>
</feature>
<feature type="transmembrane region" description="Helical" evidence="7">
    <location>
        <begin position="261"/>
        <end position="282"/>
    </location>
</feature>
<keyword evidence="3" id="KW-1003">Cell membrane</keyword>
<dbReference type="InterPro" id="IPR052031">
    <property type="entry name" value="Membrane_Transporter-Flippase"/>
</dbReference>
<dbReference type="CDD" id="cd13142">
    <property type="entry name" value="MATE_like_12"/>
    <property type="match status" value="1"/>
</dbReference>
<organism evidence="8 9">
    <name type="scientific">Rubricoccus marinus</name>
    <dbReference type="NCBI Taxonomy" id="716817"/>
    <lineage>
        <taxon>Bacteria</taxon>
        <taxon>Pseudomonadati</taxon>
        <taxon>Rhodothermota</taxon>
        <taxon>Rhodothermia</taxon>
        <taxon>Rhodothermales</taxon>
        <taxon>Rubricoccaceae</taxon>
        <taxon>Rubricoccus</taxon>
    </lineage>
</organism>
<dbReference type="InterPro" id="IPR002528">
    <property type="entry name" value="MATE_fam"/>
</dbReference>
<feature type="transmembrane region" description="Helical" evidence="7">
    <location>
        <begin position="169"/>
        <end position="192"/>
    </location>
</feature>
<evidence type="ECO:0000256" key="1">
    <source>
        <dbReference type="ARBA" id="ARBA00004651"/>
    </source>
</evidence>
<keyword evidence="2" id="KW-0813">Transport</keyword>
<dbReference type="AlphaFoldDB" id="A0A259U202"/>
<feature type="transmembrane region" description="Helical" evidence="7">
    <location>
        <begin position="427"/>
        <end position="446"/>
    </location>
</feature>
<gene>
    <name evidence="8" type="ORF">BSZ36_13255</name>
</gene>
<feature type="transmembrane region" description="Helical" evidence="7">
    <location>
        <begin position="369"/>
        <end position="387"/>
    </location>
</feature>
<evidence type="ECO:0000313" key="8">
    <source>
        <dbReference type="EMBL" id="OZC03867.1"/>
    </source>
</evidence>
<feature type="transmembrane region" description="Helical" evidence="7">
    <location>
        <begin position="288"/>
        <end position="307"/>
    </location>
</feature>
<sequence>MPKPPARPSEAILQGPIAPALLKLAGPVVLANVFQTVYQLTDTFWVGRLGADAVAAVSFSFPVIFLFIAIGGGITIAGTILVAQAEGRSDTRQVDYIAGQTYAIVTLLSLVLAASGYVLAEPLLRLMGAAPEVLGLATEYLQLSYLGLPFVFGYFVFQALLRGVGDVKTPLYVVGVTVLLNFVLDPLFILGWGPVPALGVAGAAAATIGTQGLAAAIGLWLLLSGRRPIRVRLSDIRPDLALARRIVGLGFPASVDQGMRAVGLGVLVTLIAGFGSEAVAVYGVGTRIFSFVLIPALGLGIATSTVVGQNIGAGQRQRARETTTVGSWIALGTMTAAGLLAFVFARPIVAAFVPGEPAVIEQGAQFLRIMAPGWGLIGAQVVIGGGFSGAGRTYVSMAISIASLWMLRFPIAWFLSTRTALGLEGVWWAFPISYVGGALVAVVWFMRVLRQPVEDDDAIEEQAVTESTTARPFGR</sequence>
<feature type="transmembrane region" description="Helical" evidence="7">
    <location>
        <begin position="198"/>
        <end position="223"/>
    </location>
</feature>
<dbReference type="GO" id="GO:0042910">
    <property type="term" value="F:xenobiotic transmembrane transporter activity"/>
    <property type="evidence" value="ECO:0007669"/>
    <property type="project" value="InterPro"/>
</dbReference>
<evidence type="ECO:0000256" key="3">
    <source>
        <dbReference type="ARBA" id="ARBA00022475"/>
    </source>
</evidence>
<accession>A0A259U202</accession>
<evidence type="ECO:0000256" key="4">
    <source>
        <dbReference type="ARBA" id="ARBA00022692"/>
    </source>
</evidence>
<feature type="transmembrane region" description="Helical" evidence="7">
    <location>
        <begin position="394"/>
        <end position="415"/>
    </location>
</feature>
<feature type="transmembrane region" description="Helical" evidence="7">
    <location>
        <begin position="140"/>
        <end position="157"/>
    </location>
</feature>
<proteinExistence type="predicted"/>
<dbReference type="PIRSF" id="PIRSF006603">
    <property type="entry name" value="DinF"/>
    <property type="match status" value="1"/>
</dbReference>
<dbReference type="GO" id="GO:0015297">
    <property type="term" value="F:antiporter activity"/>
    <property type="evidence" value="ECO:0007669"/>
    <property type="project" value="InterPro"/>
</dbReference>
<dbReference type="PANTHER" id="PTHR43549:SF2">
    <property type="entry name" value="MULTIDRUG RESISTANCE PROTEIN NORM-RELATED"/>
    <property type="match status" value="1"/>
</dbReference>
<evidence type="ECO:0000256" key="5">
    <source>
        <dbReference type="ARBA" id="ARBA00022989"/>
    </source>
</evidence>
<dbReference type="InParanoid" id="A0A259U202"/>
<name>A0A259U202_9BACT</name>